<protein>
    <submittedName>
        <fullName evidence="1">Type II toxin-antitoxin system RelE/ParE family toxin</fullName>
    </submittedName>
</protein>
<dbReference type="Pfam" id="PF05015">
    <property type="entry name" value="HigB-like_toxin"/>
    <property type="match status" value="1"/>
</dbReference>
<comment type="caution">
    <text evidence="1">The sequence shown here is derived from an EMBL/GenBank/DDBJ whole genome shotgun (WGS) entry which is preliminary data.</text>
</comment>
<evidence type="ECO:0000313" key="1">
    <source>
        <dbReference type="EMBL" id="MEA5609113.1"/>
    </source>
</evidence>
<reference evidence="1 2" key="1">
    <citation type="submission" date="2023-12" db="EMBL/GenBank/DDBJ databases">
        <title>Baltic Sea Cyanobacteria.</title>
        <authorList>
            <person name="Delbaje E."/>
            <person name="Fewer D.P."/>
            <person name="Shishido T.K."/>
        </authorList>
    </citation>
    <scope>NUCLEOTIDE SEQUENCE [LARGE SCALE GENOMIC DNA]</scope>
    <source>
        <strain evidence="1 2">UHCC 0060</strain>
    </source>
</reference>
<dbReference type="InterPro" id="IPR007711">
    <property type="entry name" value="HigB-1"/>
</dbReference>
<dbReference type="SUPFAM" id="SSF143011">
    <property type="entry name" value="RelE-like"/>
    <property type="match status" value="1"/>
</dbReference>
<dbReference type="PANTHER" id="PTHR40266">
    <property type="entry name" value="TOXIN HIGB-1"/>
    <property type="match status" value="1"/>
</dbReference>
<dbReference type="GeneID" id="78018621"/>
<organism evidence="1 2">
    <name type="scientific">Nodularia spumigena UHCC 0060</name>
    <dbReference type="NCBI Taxonomy" id="3110300"/>
    <lineage>
        <taxon>Bacteria</taxon>
        <taxon>Bacillati</taxon>
        <taxon>Cyanobacteriota</taxon>
        <taxon>Cyanophyceae</taxon>
        <taxon>Nostocales</taxon>
        <taxon>Nodulariaceae</taxon>
        <taxon>Nodularia</taxon>
    </lineage>
</organism>
<accession>A0ABU5US44</accession>
<evidence type="ECO:0000313" key="2">
    <source>
        <dbReference type="Proteomes" id="UP001303285"/>
    </source>
</evidence>
<dbReference type="InterPro" id="IPR035093">
    <property type="entry name" value="RelE/ParE_toxin_dom_sf"/>
</dbReference>
<keyword evidence="2" id="KW-1185">Reference proteome</keyword>
<dbReference type="EMBL" id="JAYGHK010000041">
    <property type="protein sequence ID" value="MEA5609113.1"/>
    <property type="molecule type" value="Genomic_DNA"/>
</dbReference>
<dbReference type="RefSeq" id="WP_006194613.1">
    <property type="nucleotide sequence ID" value="NZ_JAYGHK010000041.1"/>
</dbReference>
<name>A0ABU5US44_NODSP</name>
<dbReference type="Gene3D" id="3.30.2310.20">
    <property type="entry name" value="RelE-like"/>
    <property type="match status" value="1"/>
</dbReference>
<proteinExistence type="predicted"/>
<gene>
    <name evidence="1" type="ORF">VB695_13735</name>
</gene>
<dbReference type="Proteomes" id="UP001303285">
    <property type="component" value="Unassembled WGS sequence"/>
</dbReference>
<sequence>MSPSDEHPKYRDRRTEDFANGERVKEFQAFERQAYKRLDILEAAPNKEALMQLPSNRFEALSGDRKGQYSIRINNKWRICFNWPDDSPAPFNIEIVDYH</sequence>
<dbReference type="PANTHER" id="PTHR40266:SF2">
    <property type="entry name" value="TOXIN HIGB-1"/>
    <property type="match status" value="1"/>
</dbReference>